<name>A0A9Q0G797_9ROSI</name>
<dbReference type="PANTHER" id="PTHR34396:SF25">
    <property type="entry name" value="BOUNDARY ELEMENT ASSOCIATED FACTOR"/>
    <property type="match status" value="1"/>
</dbReference>
<dbReference type="InterPro" id="IPR053031">
    <property type="entry name" value="Cuticle_assoc_protein"/>
</dbReference>
<dbReference type="EMBL" id="JAKUCV010001946">
    <property type="protein sequence ID" value="KAJ4844436.1"/>
    <property type="molecule type" value="Genomic_DNA"/>
</dbReference>
<dbReference type="GO" id="GO:0005634">
    <property type="term" value="C:nucleus"/>
    <property type="evidence" value="ECO:0007669"/>
    <property type="project" value="TreeGrafter"/>
</dbReference>
<dbReference type="PANTHER" id="PTHR34396">
    <property type="entry name" value="OS03G0264950 PROTEIN-RELATED"/>
    <property type="match status" value="1"/>
</dbReference>
<protein>
    <recommendedName>
        <fullName evidence="5">BED-type domain-containing protein</fullName>
    </recommendedName>
</protein>
<evidence type="ECO:0000313" key="6">
    <source>
        <dbReference type="EMBL" id="KAJ4844436.1"/>
    </source>
</evidence>
<gene>
    <name evidence="6" type="ORF">Tsubulata_037745</name>
</gene>
<evidence type="ECO:0000259" key="5">
    <source>
        <dbReference type="PROSITE" id="PS50808"/>
    </source>
</evidence>
<keyword evidence="1" id="KW-0479">Metal-binding</keyword>
<evidence type="ECO:0000256" key="2">
    <source>
        <dbReference type="ARBA" id="ARBA00022771"/>
    </source>
</evidence>
<comment type="caution">
    <text evidence="6">The sequence shown here is derived from an EMBL/GenBank/DDBJ whole genome shotgun (WGS) entry which is preliminary data.</text>
</comment>
<dbReference type="InterPro" id="IPR003656">
    <property type="entry name" value="Znf_BED"/>
</dbReference>
<dbReference type="SMART" id="SM00614">
    <property type="entry name" value="ZnF_BED"/>
    <property type="match status" value="2"/>
</dbReference>
<reference evidence="6" key="1">
    <citation type="submission" date="2022-02" db="EMBL/GenBank/DDBJ databases">
        <authorList>
            <person name="Henning P.M."/>
            <person name="McCubbin A.G."/>
            <person name="Shore J.S."/>
        </authorList>
    </citation>
    <scope>NUCLEOTIDE SEQUENCE</scope>
    <source>
        <strain evidence="6">F60SS</strain>
        <tissue evidence="6">Leaves</tissue>
    </source>
</reference>
<evidence type="ECO:0000256" key="4">
    <source>
        <dbReference type="PROSITE-ProRule" id="PRU00027"/>
    </source>
</evidence>
<dbReference type="Proteomes" id="UP001141552">
    <property type="component" value="Unassembled WGS sequence"/>
</dbReference>
<feature type="domain" description="BED-type" evidence="5">
    <location>
        <begin position="63"/>
        <end position="117"/>
    </location>
</feature>
<dbReference type="GO" id="GO:1990837">
    <property type="term" value="F:sequence-specific double-stranded DNA binding"/>
    <property type="evidence" value="ECO:0007669"/>
    <property type="project" value="TreeGrafter"/>
</dbReference>
<organism evidence="6 7">
    <name type="scientific">Turnera subulata</name>
    <dbReference type="NCBI Taxonomy" id="218843"/>
    <lineage>
        <taxon>Eukaryota</taxon>
        <taxon>Viridiplantae</taxon>
        <taxon>Streptophyta</taxon>
        <taxon>Embryophyta</taxon>
        <taxon>Tracheophyta</taxon>
        <taxon>Spermatophyta</taxon>
        <taxon>Magnoliopsida</taxon>
        <taxon>eudicotyledons</taxon>
        <taxon>Gunneridae</taxon>
        <taxon>Pentapetalae</taxon>
        <taxon>rosids</taxon>
        <taxon>fabids</taxon>
        <taxon>Malpighiales</taxon>
        <taxon>Passifloraceae</taxon>
        <taxon>Turnera</taxon>
    </lineage>
</organism>
<evidence type="ECO:0000256" key="3">
    <source>
        <dbReference type="ARBA" id="ARBA00022833"/>
    </source>
</evidence>
<dbReference type="InterPro" id="IPR036236">
    <property type="entry name" value="Znf_C2H2_sf"/>
</dbReference>
<dbReference type="GO" id="GO:0006357">
    <property type="term" value="P:regulation of transcription by RNA polymerase II"/>
    <property type="evidence" value="ECO:0007669"/>
    <property type="project" value="TreeGrafter"/>
</dbReference>
<dbReference type="AlphaFoldDB" id="A0A9Q0G797"/>
<proteinExistence type="predicted"/>
<keyword evidence="3" id="KW-0862">Zinc</keyword>
<dbReference type="SUPFAM" id="SSF57667">
    <property type="entry name" value="beta-beta-alpha zinc fingers"/>
    <property type="match status" value="2"/>
</dbReference>
<dbReference type="GO" id="GO:0008270">
    <property type="term" value="F:zinc ion binding"/>
    <property type="evidence" value="ECO:0007669"/>
    <property type="project" value="UniProtKB-KW"/>
</dbReference>
<reference evidence="6" key="2">
    <citation type="journal article" date="2023" name="Plants (Basel)">
        <title>Annotation of the Turnera subulata (Passifloraceae) Draft Genome Reveals the S-Locus Evolved after the Divergence of Turneroideae from Passifloroideae in a Stepwise Manner.</title>
        <authorList>
            <person name="Henning P.M."/>
            <person name="Roalson E.H."/>
            <person name="Mir W."/>
            <person name="McCubbin A.G."/>
            <person name="Shore J.S."/>
        </authorList>
    </citation>
    <scope>NUCLEOTIDE SEQUENCE</scope>
    <source>
        <strain evidence="6">F60SS</strain>
    </source>
</reference>
<dbReference type="Pfam" id="PF02892">
    <property type="entry name" value="zf-BED"/>
    <property type="match status" value="2"/>
</dbReference>
<dbReference type="PROSITE" id="PS50808">
    <property type="entry name" value="ZF_BED"/>
    <property type="match status" value="1"/>
</dbReference>
<keyword evidence="2 4" id="KW-0863">Zinc-finger</keyword>
<dbReference type="OrthoDB" id="812756at2759"/>
<keyword evidence="7" id="KW-1185">Reference proteome</keyword>
<evidence type="ECO:0000256" key="1">
    <source>
        <dbReference type="ARBA" id="ARBA00022723"/>
    </source>
</evidence>
<accession>A0A9Q0G797</accession>
<evidence type="ECO:0000313" key="7">
    <source>
        <dbReference type="Proteomes" id="UP001141552"/>
    </source>
</evidence>
<sequence>MSIMPTQPATLFNDVSNPADSPMGESINSYTPVEIDGSHSPIEVNSYRPREITQGPVPKSNGKTRSVVWNYFTKKEVNGEVKAECNKCKMLLVGKSTNGTSGLHAHYRRCLKREAPTKLAPPTQAVEMNDSPLESQGQAVTISSVWNHFRKKNLNGEVKAECNSCKMLLGAKSANGSSGLHAHFKRCQMRKRAKSGQKLMTNYFSKWQGKF</sequence>